<comment type="caution">
    <text evidence="1">The sequence shown here is derived from an EMBL/GenBank/DDBJ whole genome shotgun (WGS) entry which is preliminary data.</text>
</comment>
<protein>
    <submittedName>
        <fullName evidence="1">Uncharacterized protein</fullName>
    </submittedName>
</protein>
<reference evidence="1" key="1">
    <citation type="submission" date="2020-01" db="EMBL/GenBank/DDBJ databases">
        <authorList>
            <consortium name="DOE Joint Genome Institute"/>
            <person name="Haridas S."/>
            <person name="Albert R."/>
            <person name="Binder M."/>
            <person name="Bloem J."/>
            <person name="Labutti K."/>
            <person name="Salamov A."/>
            <person name="Andreopoulos B."/>
            <person name="Baker S.E."/>
            <person name="Barry K."/>
            <person name="Bills G."/>
            <person name="Bluhm B.H."/>
            <person name="Cannon C."/>
            <person name="Castanera R."/>
            <person name="Culley D.E."/>
            <person name="Daum C."/>
            <person name="Ezra D."/>
            <person name="Gonzalez J.B."/>
            <person name="Henrissat B."/>
            <person name="Kuo A."/>
            <person name="Liang C."/>
            <person name="Lipzen A."/>
            <person name="Lutzoni F."/>
            <person name="Magnuson J."/>
            <person name="Mondo S."/>
            <person name="Nolan M."/>
            <person name="Ohm R."/>
            <person name="Pangilinan J."/>
            <person name="Park H.-J."/>
            <person name="Ramirez L."/>
            <person name="Alfaro M."/>
            <person name="Sun H."/>
            <person name="Tritt A."/>
            <person name="Yoshinaga Y."/>
            <person name="Zwiers L.-H."/>
            <person name="Turgeon B.G."/>
            <person name="Goodwin S.B."/>
            <person name="Spatafora J.W."/>
            <person name="Crous P.W."/>
            <person name="Grigoriev I.V."/>
        </authorList>
    </citation>
    <scope>NUCLEOTIDE SEQUENCE</scope>
    <source>
        <strain evidence="1">CBS 394.84</strain>
    </source>
</reference>
<dbReference type="GeneID" id="63855440"/>
<accession>A0A9P4LF94</accession>
<gene>
    <name evidence="1" type="ORF">K460DRAFT_42291</name>
</gene>
<keyword evidence="2" id="KW-1185">Reference proteome</keyword>
<organism evidence="1 2">
    <name type="scientific">Cucurbitaria berberidis CBS 394.84</name>
    <dbReference type="NCBI Taxonomy" id="1168544"/>
    <lineage>
        <taxon>Eukaryota</taxon>
        <taxon>Fungi</taxon>
        <taxon>Dikarya</taxon>
        <taxon>Ascomycota</taxon>
        <taxon>Pezizomycotina</taxon>
        <taxon>Dothideomycetes</taxon>
        <taxon>Pleosporomycetidae</taxon>
        <taxon>Pleosporales</taxon>
        <taxon>Pleosporineae</taxon>
        <taxon>Cucurbitariaceae</taxon>
        <taxon>Cucurbitaria</taxon>
    </lineage>
</organism>
<evidence type="ECO:0000313" key="2">
    <source>
        <dbReference type="Proteomes" id="UP000800039"/>
    </source>
</evidence>
<dbReference type="EMBL" id="ML976614">
    <property type="protein sequence ID" value="KAF1851839.1"/>
    <property type="molecule type" value="Genomic_DNA"/>
</dbReference>
<dbReference type="RefSeq" id="XP_040794402.1">
    <property type="nucleotide sequence ID" value="XM_040938190.1"/>
</dbReference>
<sequence length="185" mass="20703">MASLAFRCRSSAAGRYFPSTRMCNIDATSPGVLLKLPMPLYIRHSRSLAPVGKYVFAMHCSVMTMLNLIKPCCIVVTNLRLTRHSAAKQIQVADPGLARLFLRTGGDKRVNQSRRLFYPRRALLQFPKAGLLAPITFDARYDLRLVIEFSLSMLSPCYLLSTCVSPHVPRSRASYRASLSSIHNL</sequence>
<name>A0A9P4LF94_9PLEO</name>
<evidence type="ECO:0000313" key="1">
    <source>
        <dbReference type="EMBL" id="KAF1851839.1"/>
    </source>
</evidence>
<dbReference type="Proteomes" id="UP000800039">
    <property type="component" value="Unassembled WGS sequence"/>
</dbReference>
<dbReference type="AlphaFoldDB" id="A0A9P4LF94"/>
<proteinExistence type="predicted"/>